<keyword evidence="2" id="KW-1185">Reference proteome</keyword>
<gene>
    <name evidence="1" type="ORF">HN018_06910</name>
</gene>
<accession>A0A6M8HVE0</accession>
<organism evidence="1 2">
    <name type="scientific">Lichenicola cladoniae</name>
    <dbReference type="NCBI Taxonomy" id="1484109"/>
    <lineage>
        <taxon>Bacteria</taxon>
        <taxon>Pseudomonadati</taxon>
        <taxon>Pseudomonadota</taxon>
        <taxon>Alphaproteobacteria</taxon>
        <taxon>Acetobacterales</taxon>
        <taxon>Acetobacteraceae</taxon>
        <taxon>Lichenicola</taxon>
    </lineage>
</organism>
<name>A0A6M8HVE0_9PROT</name>
<dbReference type="EMBL" id="CP053708">
    <property type="protein sequence ID" value="QKE92493.1"/>
    <property type="molecule type" value="Genomic_DNA"/>
</dbReference>
<dbReference type="InterPro" id="IPR009493">
    <property type="entry name" value="P2_GpE"/>
</dbReference>
<dbReference type="AlphaFoldDB" id="A0A6M8HVE0"/>
<dbReference type="Pfam" id="PF06528">
    <property type="entry name" value="Phage_P2_GpE"/>
    <property type="match status" value="1"/>
</dbReference>
<evidence type="ECO:0000313" key="2">
    <source>
        <dbReference type="Proteomes" id="UP000500767"/>
    </source>
</evidence>
<evidence type="ECO:0000313" key="1">
    <source>
        <dbReference type="EMBL" id="QKE92493.1"/>
    </source>
</evidence>
<proteinExistence type="predicted"/>
<protein>
    <submittedName>
        <fullName evidence="1">GpE family phage tail protein</fullName>
    </submittedName>
</protein>
<reference evidence="1 2" key="1">
    <citation type="journal article" date="2014" name="World J. Microbiol. Biotechnol.">
        <title>Biodiversity and physiological characteristics of Antarctic and Arctic lichens-associated bacteria.</title>
        <authorList>
            <person name="Lee Y.M."/>
            <person name="Kim E.H."/>
            <person name="Lee H.K."/>
            <person name="Hong S.G."/>
        </authorList>
    </citation>
    <scope>NUCLEOTIDE SEQUENCE [LARGE SCALE GENOMIC DNA]</scope>
    <source>
        <strain evidence="1 2">PAMC 26569</strain>
    </source>
</reference>
<sequence length="67" mass="7478">MGISPGFRHAQPGNWEQLTAQLSKWFGWGPRECWDLPVSEITWWLERANEQAAAQAAAQVAAQKGGR</sequence>
<dbReference type="Proteomes" id="UP000500767">
    <property type="component" value="Chromosome"/>
</dbReference>
<dbReference type="KEGG" id="lck:HN018_06910"/>